<name>D7G2E7_ECTSI</name>
<accession>D7G2E7</accession>
<gene>
    <name evidence="1" type="ORF">Esi_0473_0004</name>
</gene>
<dbReference type="Proteomes" id="UP000002630">
    <property type="component" value="Unassembled WGS sequence"/>
</dbReference>
<proteinExistence type="predicted"/>
<dbReference type="AlphaFoldDB" id="D7G2E7"/>
<protein>
    <submittedName>
        <fullName evidence="1">Uncharacterized protein</fullName>
    </submittedName>
</protein>
<evidence type="ECO:0000313" key="2">
    <source>
        <dbReference type="Proteomes" id="UP000002630"/>
    </source>
</evidence>
<keyword evidence="2" id="KW-1185">Reference proteome</keyword>
<evidence type="ECO:0000313" key="1">
    <source>
        <dbReference type="EMBL" id="CBJ33381.1"/>
    </source>
</evidence>
<dbReference type="EMBL" id="FN649760">
    <property type="protein sequence ID" value="CBJ33381.1"/>
    <property type="molecule type" value="Genomic_DNA"/>
</dbReference>
<organism evidence="1 2">
    <name type="scientific">Ectocarpus siliculosus</name>
    <name type="common">Brown alga</name>
    <name type="synonym">Conferva siliculosa</name>
    <dbReference type="NCBI Taxonomy" id="2880"/>
    <lineage>
        <taxon>Eukaryota</taxon>
        <taxon>Sar</taxon>
        <taxon>Stramenopiles</taxon>
        <taxon>Ochrophyta</taxon>
        <taxon>PX clade</taxon>
        <taxon>Phaeophyceae</taxon>
        <taxon>Ectocarpales</taxon>
        <taxon>Ectocarpaceae</taxon>
        <taxon>Ectocarpus</taxon>
    </lineage>
</organism>
<dbReference type="InParanoid" id="D7G2E7"/>
<sequence>MLSRRTMTSDAQLQQLQLEIDDVSKQVTKVLINSSAVEAAIAGKGTYRGYSGEDVFLKHNLWAVQKEMLKQLRRRERKLAKQKLQLLQRMEQQPLPIGESLRVPSQYMCLLVSTE</sequence>
<reference evidence="1 2" key="1">
    <citation type="journal article" date="2010" name="Nature">
        <title>The Ectocarpus genome and the independent evolution of multicellularity in brown algae.</title>
        <authorList>
            <person name="Cock J.M."/>
            <person name="Sterck L."/>
            <person name="Rouze P."/>
            <person name="Scornet D."/>
            <person name="Allen A.E."/>
            <person name="Amoutzias G."/>
            <person name="Anthouard V."/>
            <person name="Artiguenave F."/>
            <person name="Aury J.M."/>
            <person name="Badger J.H."/>
            <person name="Beszteri B."/>
            <person name="Billiau K."/>
            <person name="Bonnet E."/>
            <person name="Bothwell J.H."/>
            <person name="Bowler C."/>
            <person name="Boyen C."/>
            <person name="Brownlee C."/>
            <person name="Carrano C.J."/>
            <person name="Charrier B."/>
            <person name="Cho G.Y."/>
            <person name="Coelho S.M."/>
            <person name="Collen J."/>
            <person name="Corre E."/>
            <person name="Da Silva C."/>
            <person name="Delage L."/>
            <person name="Delaroque N."/>
            <person name="Dittami S.M."/>
            <person name="Doulbeau S."/>
            <person name="Elias M."/>
            <person name="Farnham G."/>
            <person name="Gachon C.M."/>
            <person name="Gschloessl B."/>
            <person name="Heesch S."/>
            <person name="Jabbari K."/>
            <person name="Jubin C."/>
            <person name="Kawai H."/>
            <person name="Kimura K."/>
            <person name="Kloareg B."/>
            <person name="Kupper F.C."/>
            <person name="Lang D."/>
            <person name="Le Bail A."/>
            <person name="Leblanc C."/>
            <person name="Lerouge P."/>
            <person name="Lohr M."/>
            <person name="Lopez P.J."/>
            <person name="Martens C."/>
            <person name="Maumus F."/>
            <person name="Michel G."/>
            <person name="Miranda-Saavedra D."/>
            <person name="Morales J."/>
            <person name="Moreau H."/>
            <person name="Motomura T."/>
            <person name="Nagasato C."/>
            <person name="Napoli C.A."/>
            <person name="Nelson D.R."/>
            <person name="Nyvall-Collen P."/>
            <person name="Peters A.F."/>
            <person name="Pommier C."/>
            <person name="Potin P."/>
            <person name="Poulain J."/>
            <person name="Quesneville H."/>
            <person name="Read B."/>
            <person name="Rensing S.A."/>
            <person name="Ritter A."/>
            <person name="Rousvoal S."/>
            <person name="Samanta M."/>
            <person name="Samson G."/>
            <person name="Schroeder D.C."/>
            <person name="Segurens B."/>
            <person name="Strittmatter M."/>
            <person name="Tonon T."/>
            <person name="Tregear J.W."/>
            <person name="Valentin K."/>
            <person name="von Dassow P."/>
            <person name="Yamagishi T."/>
            <person name="Van de Peer Y."/>
            <person name="Wincker P."/>
        </authorList>
    </citation>
    <scope>NUCLEOTIDE SEQUENCE [LARGE SCALE GENOMIC DNA]</scope>
    <source>
        <strain evidence="2">Ec32 / CCAP1310/4</strain>
    </source>
</reference>
<dbReference type="OrthoDB" id="10372364at2759"/>